<keyword evidence="2" id="KW-1185">Reference proteome</keyword>
<gene>
    <name evidence="1" type="ORF">V9T40_005593</name>
</gene>
<evidence type="ECO:0000313" key="1">
    <source>
        <dbReference type="EMBL" id="KAK7604407.1"/>
    </source>
</evidence>
<dbReference type="AlphaFoldDB" id="A0AAN9TVC9"/>
<comment type="caution">
    <text evidence="1">The sequence shown here is derived from an EMBL/GenBank/DDBJ whole genome shotgun (WGS) entry which is preliminary data.</text>
</comment>
<reference evidence="1 2" key="1">
    <citation type="submission" date="2024-03" db="EMBL/GenBank/DDBJ databases">
        <title>Adaptation during the transition from Ophiocordyceps entomopathogen to insect associate is accompanied by gene loss and intensified selection.</title>
        <authorList>
            <person name="Ward C.M."/>
            <person name="Onetto C.A."/>
            <person name="Borneman A.R."/>
        </authorList>
    </citation>
    <scope>NUCLEOTIDE SEQUENCE [LARGE SCALE GENOMIC DNA]</scope>
    <source>
        <strain evidence="1">AWRI1</strain>
        <tissue evidence="1">Single Adult Female</tissue>
    </source>
</reference>
<proteinExistence type="predicted"/>
<dbReference type="EMBL" id="JBBCAQ010000003">
    <property type="protein sequence ID" value="KAK7604407.1"/>
    <property type="molecule type" value="Genomic_DNA"/>
</dbReference>
<evidence type="ECO:0000313" key="2">
    <source>
        <dbReference type="Proteomes" id="UP001367676"/>
    </source>
</evidence>
<dbReference type="Proteomes" id="UP001367676">
    <property type="component" value="Unassembled WGS sequence"/>
</dbReference>
<organism evidence="1 2">
    <name type="scientific">Parthenolecanium corni</name>
    <dbReference type="NCBI Taxonomy" id="536013"/>
    <lineage>
        <taxon>Eukaryota</taxon>
        <taxon>Metazoa</taxon>
        <taxon>Ecdysozoa</taxon>
        <taxon>Arthropoda</taxon>
        <taxon>Hexapoda</taxon>
        <taxon>Insecta</taxon>
        <taxon>Pterygota</taxon>
        <taxon>Neoptera</taxon>
        <taxon>Paraneoptera</taxon>
        <taxon>Hemiptera</taxon>
        <taxon>Sternorrhyncha</taxon>
        <taxon>Coccoidea</taxon>
        <taxon>Coccidae</taxon>
        <taxon>Parthenolecanium</taxon>
    </lineage>
</organism>
<accession>A0AAN9TVC9</accession>
<protein>
    <submittedName>
        <fullName evidence="1">Uncharacterized protein</fullName>
    </submittedName>
</protein>
<sequence length="102" mass="11980">MRHSHYHFDNQEIHPQCNRITRKYSLTQSIDGGGTNDVQFLGDAIHENAHNTHDEDVNEHSNDHRTHAAATKKHQKIEIRENYECWDIRNPHSFVTSCNHQI</sequence>
<name>A0AAN9TVC9_9HEMI</name>